<proteinExistence type="predicted"/>
<accession>A0A0E9VCI2</accession>
<dbReference type="EMBL" id="GBXM01033664">
    <property type="protein sequence ID" value="JAH74913.1"/>
    <property type="molecule type" value="Transcribed_RNA"/>
</dbReference>
<reference evidence="1" key="2">
    <citation type="journal article" date="2015" name="Fish Shellfish Immunol.">
        <title>Early steps in the European eel (Anguilla anguilla)-Vibrio vulnificus interaction in the gills: Role of the RtxA13 toxin.</title>
        <authorList>
            <person name="Callol A."/>
            <person name="Pajuelo D."/>
            <person name="Ebbesson L."/>
            <person name="Teles M."/>
            <person name="MacKenzie S."/>
            <person name="Amaro C."/>
        </authorList>
    </citation>
    <scope>NUCLEOTIDE SEQUENCE</scope>
</reference>
<name>A0A0E9VCI2_ANGAN</name>
<evidence type="ECO:0000313" key="1">
    <source>
        <dbReference type="EMBL" id="JAH74913.1"/>
    </source>
</evidence>
<dbReference type="AlphaFoldDB" id="A0A0E9VCI2"/>
<sequence length="26" mass="2924">MGKKYIEFSLIKDSVQCVECISCVSL</sequence>
<organism evidence="1">
    <name type="scientific">Anguilla anguilla</name>
    <name type="common">European freshwater eel</name>
    <name type="synonym">Muraena anguilla</name>
    <dbReference type="NCBI Taxonomy" id="7936"/>
    <lineage>
        <taxon>Eukaryota</taxon>
        <taxon>Metazoa</taxon>
        <taxon>Chordata</taxon>
        <taxon>Craniata</taxon>
        <taxon>Vertebrata</taxon>
        <taxon>Euteleostomi</taxon>
        <taxon>Actinopterygii</taxon>
        <taxon>Neopterygii</taxon>
        <taxon>Teleostei</taxon>
        <taxon>Anguilliformes</taxon>
        <taxon>Anguillidae</taxon>
        <taxon>Anguilla</taxon>
    </lineage>
</organism>
<reference evidence="1" key="1">
    <citation type="submission" date="2014-11" db="EMBL/GenBank/DDBJ databases">
        <authorList>
            <person name="Amaro Gonzalez C."/>
        </authorList>
    </citation>
    <scope>NUCLEOTIDE SEQUENCE</scope>
</reference>
<protein>
    <submittedName>
        <fullName evidence="1">Uncharacterized protein</fullName>
    </submittedName>
</protein>